<comment type="caution">
    <text evidence="1">The sequence shown here is derived from an EMBL/GenBank/DDBJ whole genome shotgun (WGS) entry which is preliminary data.</text>
</comment>
<dbReference type="Pfam" id="PF06754">
    <property type="entry name" value="PhnG"/>
    <property type="match status" value="1"/>
</dbReference>
<name>A0A7Y0HF59_9PROT</name>
<dbReference type="InterPro" id="IPR009609">
    <property type="entry name" value="Phosphonate_metab_PhnG"/>
</dbReference>
<organism evidence="1 2">
    <name type="scientific">Pacificispira spongiicola</name>
    <dbReference type="NCBI Taxonomy" id="2729598"/>
    <lineage>
        <taxon>Bacteria</taxon>
        <taxon>Pseudomonadati</taxon>
        <taxon>Pseudomonadota</taxon>
        <taxon>Alphaproteobacteria</taxon>
        <taxon>Rhodospirillales</taxon>
        <taxon>Rhodospirillaceae</taxon>
        <taxon>Pacificispira</taxon>
    </lineage>
</organism>
<accession>A0A7Y0HF59</accession>
<proteinExistence type="predicted"/>
<dbReference type="GO" id="GO:0019634">
    <property type="term" value="P:organic phosphonate metabolic process"/>
    <property type="evidence" value="ECO:0007669"/>
    <property type="project" value="InterPro"/>
</dbReference>
<sequence>MNGDTGAATALRDAQAPEETAARQEWMALLSWATTARLSTLWDGVPDKPGARFLRAPECGLVMTQGRIGGTGSPFNLGEITVTRCSVILDNGTVGHAYQAGRDKAKAEISATLDAMMQDPARRVDLDRTVFQPLRAERARKDAARAAKAAATKVDFFTMVRGED</sequence>
<dbReference type="GO" id="GO:0015716">
    <property type="term" value="P:organic phosphonate transport"/>
    <property type="evidence" value="ECO:0007669"/>
    <property type="project" value="InterPro"/>
</dbReference>
<dbReference type="RefSeq" id="WP_169624525.1">
    <property type="nucleotide sequence ID" value="NZ_JABBNT010000002.1"/>
</dbReference>
<keyword evidence="2" id="KW-1185">Reference proteome</keyword>
<reference evidence="1 2" key="1">
    <citation type="submission" date="2020-04" db="EMBL/GenBank/DDBJ databases">
        <title>Rhodospirillaceae bacterium KN72 isolated from deep sea.</title>
        <authorList>
            <person name="Zhang D.-C."/>
        </authorList>
    </citation>
    <scope>NUCLEOTIDE SEQUENCE [LARGE SCALE GENOMIC DNA]</scope>
    <source>
        <strain evidence="1 2">KN72</strain>
    </source>
</reference>
<dbReference type="NCBIfam" id="TIGR03293">
    <property type="entry name" value="PhnG_redo"/>
    <property type="match status" value="1"/>
</dbReference>
<dbReference type="EMBL" id="JABBNT010000002">
    <property type="protein sequence ID" value="NMM44228.1"/>
    <property type="molecule type" value="Genomic_DNA"/>
</dbReference>
<dbReference type="GO" id="GO:0016829">
    <property type="term" value="F:lyase activity"/>
    <property type="evidence" value="ECO:0007669"/>
    <property type="project" value="UniProtKB-KW"/>
</dbReference>
<evidence type="ECO:0000313" key="2">
    <source>
        <dbReference type="Proteomes" id="UP000539372"/>
    </source>
</evidence>
<gene>
    <name evidence="1" type="primary">phnG</name>
    <name evidence="1" type="ORF">HH303_07050</name>
</gene>
<keyword evidence="1" id="KW-0456">Lyase</keyword>
<dbReference type="Proteomes" id="UP000539372">
    <property type="component" value="Unassembled WGS sequence"/>
</dbReference>
<protein>
    <submittedName>
        <fullName evidence="1">Phosphonate C-P lyase system protein PhnG</fullName>
    </submittedName>
</protein>
<evidence type="ECO:0000313" key="1">
    <source>
        <dbReference type="EMBL" id="NMM44228.1"/>
    </source>
</evidence>
<dbReference type="AlphaFoldDB" id="A0A7Y0HF59"/>